<protein>
    <recommendedName>
        <fullName evidence="1">Helitron helicase-like domain-containing protein</fullName>
    </recommendedName>
</protein>
<dbReference type="OMA" id="YRQHESE"/>
<dbReference type="OrthoDB" id="10039910at2759"/>
<evidence type="ECO:0000313" key="3">
    <source>
        <dbReference type="Proteomes" id="UP000053676"/>
    </source>
</evidence>
<name>W2TUW1_NECAM</name>
<evidence type="ECO:0000259" key="1">
    <source>
        <dbReference type="Pfam" id="PF14214"/>
    </source>
</evidence>
<dbReference type="InterPro" id="IPR025476">
    <property type="entry name" value="Helitron_helicase-like"/>
</dbReference>
<feature type="domain" description="Helitron helicase-like" evidence="1">
    <location>
        <begin position="163"/>
        <end position="210"/>
    </location>
</feature>
<sequence>MAAQQRLGIAQNSSCDPDLVEFLNEWFAQNNPYAPSFKMMNEVERAEEEAAIRDNCRPTTIRMVFEENGGSNIARGKYALSTAKFAVVYVREESDVPLARSLAVFLRESDGTSLLNISDIGKRCDFLAYPLLFLNGRGGWDTTLVDKRGDRTTQMKYYSYLVVRDSFNAVLHLGKLFQQFAVDAYVKIEQNRLNYHRTHQVNLRSDSYRDWLFTYLDIRQFADLVQIVVPPVNQMPSLPHVPVDYRQHESEGSRLYE</sequence>
<accession>W2TUW1</accession>
<keyword evidence="3" id="KW-1185">Reference proteome</keyword>
<dbReference type="PANTHER" id="PTHR45786">
    <property type="entry name" value="DNA BINDING PROTEIN-LIKE"/>
    <property type="match status" value="1"/>
</dbReference>
<organism evidence="2 3">
    <name type="scientific">Necator americanus</name>
    <name type="common">Human hookworm</name>
    <dbReference type="NCBI Taxonomy" id="51031"/>
    <lineage>
        <taxon>Eukaryota</taxon>
        <taxon>Metazoa</taxon>
        <taxon>Ecdysozoa</taxon>
        <taxon>Nematoda</taxon>
        <taxon>Chromadorea</taxon>
        <taxon>Rhabditida</taxon>
        <taxon>Rhabditina</taxon>
        <taxon>Rhabditomorpha</taxon>
        <taxon>Strongyloidea</taxon>
        <taxon>Ancylostomatidae</taxon>
        <taxon>Bunostominae</taxon>
        <taxon>Necator</taxon>
    </lineage>
</organism>
<evidence type="ECO:0000313" key="2">
    <source>
        <dbReference type="EMBL" id="ETN85429.1"/>
    </source>
</evidence>
<gene>
    <name evidence="2" type="ORF">NECAME_06382</name>
</gene>
<dbReference type="PANTHER" id="PTHR45786:SF74">
    <property type="entry name" value="ATP-DEPENDENT DNA HELICASE"/>
    <property type="match status" value="1"/>
</dbReference>
<dbReference type="AlphaFoldDB" id="W2TUW1"/>
<dbReference type="STRING" id="51031.W2TUW1"/>
<dbReference type="Proteomes" id="UP000053676">
    <property type="component" value="Unassembled WGS sequence"/>
</dbReference>
<dbReference type="Pfam" id="PF14214">
    <property type="entry name" value="Helitron_like_N"/>
    <property type="match status" value="1"/>
</dbReference>
<dbReference type="EMBL" id="KI657725">
    <property type="protein sequence ID" value="ETN85429.1"/>
    <property type="molecule type" value="Genomic_DNA"/>
</dbReference>
<dbReference type="KEGG" id="nai:NECAME_06382"/>
<reference evidence="3" key="1">
    <citation type="journal article" date="2014" name="Nat. Genet.">
        <title>Genome of the human hookworm Necator americanus.</title>
        <authorList>
            <person name="Tang Y.T."/>
            <person name="Gao X."/>
            <person name="Rosa B.A."/>
            <person name="Abubucker S."/>
            <person name="Hallsworth-Pepin K."/>
            <person name="Martin J."/>
            <person name="Tyagi R."/>
            <person name="Heizer E."/>
            <person name="Zhang X."/>
            <person name="Bhonagiri-Palsikar V."/>
            <person name="Minx P."/>
            <person name="Warren W.C."/>
            <person name="Wang Q."/>
            <person name="Zhan B."/>
            <person name="Hotez P.J."/>
            <person name="Sternberg P.W."/>
            <person name="Dougall A."/>
            <person name="Gaze S.T."/>
            <person name="Mulvenna J."/>
            <person name="Sotillo J."/>
            <person name="Ranganathan S."/>
            <person name="Rabelo E.M."/>
            <person name="Wilson R.K."/>
            <person name="Felgner P.L."/>
            <person name="Bethony J."/>
            <person name="Hawdon J.M."/>
            <person name="Gasser R.B."/>
            <person name="Loukas A."/>
            <person name="Mitreva M."/>
        </authorList>
    </citation>
    <scope>NUCLEOTIDE SEQUENCE [LARGE SCALE GENOMIC DNA]</scope>
</reference>
<proteinExistence type="predicted"/>